<comment type="similarity">
    <text evidence="1">Belongs to the bacterial solute-binding protein 1 family.</text>
</comment>
<keyword evidence="3" id="KW-0762">Sugar transport</keyword>
<dbReference type="GO" id="GO:0055052">
    <property type="term" value="C:ATP-binding cassette (ABC) transporter complex, substrate-binding subunit-containing"/>
    <property type="evidence" value="ECO:0007669"/>
    <property type="project" value="TreeGrafter"/>
</dbReference>
<evidence type="ECO:0000256" key="4">
    <source>
        <dbReference type="ARBA" id="ARBA00022729"/>
    </source>
</evidence>
<keyword evidence="2" id="KW-0813">Transport</keyword>
<evidence type="ECO:0000313" key="6">
    <source>
        <dbReference type="Proteomes" id="UP000320623"/>
    </source>
</evidence>
<keyword evidence="4" id="KW-0732">Signal</keyword>
<dbReference type="InterPro" id="IPR006060">
    <property type="entry name" value="Maltose/Cyclodextrin-bd"/>
</dbReference>
<dbReference type="PRINTS" id="PR00181">
    <property type="entry name" value="MALTOSEBP"/>
</dbReference>
<evidence type="ECO:0000256" key="3">
    <source>
        <dbReference type="ARBA" id="ARBA00022597"/>
    </source>
</evidence>
<dbReference type="PANTHER" id="PTHR30061">
    <property type="entry name" value="MALTOSE-BINDING PERIPLASMIC PROTEIN"/>
    <property type="match status" value="1"/>
</dbReference>
<organism evidence="5 6">
    <name type="scientific">Candidatus Thermokryptus mobilis</name>
    <dbReference type="NCBI Taxonomy" id="1643428"/>
    <lineage>
        <taxon>Bacteria</taxon>
        <taxon>Pseudomonadati</taxon>
        <taxon>Candidatus Kryptoniota</taxon>
        <taxon>Candidatus Thermokryptus</taxon>
    </lineage>
</organism>
<name>A0A0S4N8T1_9BACT</name>
<sequence length="406" mass="45956">MRPFCFLFLLLFFTSCSENSDEIRIVIWHQKPPGEREVLETAVKKYMAEHPNVKVIVLYKETEELRSAYIISAVAGKGPDIVYGPSDQIGVFEVLEIIKPLEEIFDTGFINQFDPRGLLWYKGHLYQIGDQIGNHLFLLYNKKLVKKPPEKMSELIRIGKELTKDIDGDGKIDQYGLVWNYTEPFFFIPFLTGFGGWVMDSTGNPTLNTEATVRALQFVRDLKDKYKIVPRECDYNTADALFKEGRAGMLINGPWSVGGYKKAGVDFGIAKIPRVDETGLWPAPMVAIKGYSINVNVSERKLPYVIDLFKYLVSPEVQLEHTKALGTIPTHKKALESEIVKADPLIQASISQMEVGKPMPVVPELRAIWDAMRPYYQAVLGGTISPEEAAEKMQQLAIKKIEEMNE</sequence>
<dbReference type="RefSeq" id="WP_235894731.1">
    <property type="nucleotide sequence ID" value="NZ_FAOO01000014.1"/>
</dbReference>
<dbReference type="Pfam" id="PF13416">
    <property type="entry name" value="SBP_bac_8"/>
    <property type="match status" value="1"/>
</dbReference>
<accession>A0A0S4N8T1</accession>
<dbReference type="GO" id="GO:0015768">
    <property type="term" value="P:maltose transport"/>
    <property type="evidence" value="ECO:0007669"/>
    <property type="project" value="TreeGrafter"/>
</dbReference>
<dbReference type="GO" id="GO:0042956">
    <property type="term" value="P:maltodextrin transmembrane transport"/>
    <property type="evidence" value="ECO:0007669"/>
    <property type="project" value="TreeGrafter"/>
</dbReference>
<dbReference type="Gene3D" id="3.40.190.10">
    <property type="entry name" value="Periplasmic binding protein-like II"/>
    <property type="match status" value="2"/>
</dbReference>
<evidence type="ECO:0000313" key="5">
    <source>
        <dbReference type="EMBL" id="CUU07550.1"/>
    </source>
</evidence>
<dbReference type="InterPro" id="IPR006059">
    <property type="entry name" value="SBP"/>
</dbReference>
<evidence type="ECO:0000256" key="2">
    <source>
        <dbReference type="ARBA" id="ARBA00022448"/>
    </source>
</evidence>
<dbReference type="PANTHER" id="PTHR30061:SF50">
    <property type="entry name" value="MALTOSE_MALTODEXTRIN-BINDING PERIPLASMIC PROTEIN"/>
    <property type="match status" value="1"/>
</dbReference>
<dbReference type="GO" id="GO:0015144">
    <property type="term" value="F:carbohydrate transmembrane transporter activity"/>
    <property type="evidence" value="ECO:0007669"/>
    <property type="project" value="InterPro"/>
</dbReference>
<dbReference type="GO" id="GO:1901982">
    <property type="term" value="F:maltose binding"/>
    <property type="evidence" value="ECO:0007669"/>
    <property type="project" value="TreeGrafter"/>
</dbReference>
<dbReference type="EMBL" id="FAOO01000014">
    <property type="protein sequence ID" value="CUU07550.1"/>
    <property type="molecule type" value="Genomic_DNA"/>
</dbReference>
<evidence type="ECO:0000256" key="1">
    <source>
        <dbReference type="ARBA" id="ARBA00008520"/>
    </source>
</evidence>
<protein>
    <submittedName>
        <fullName evidence="5">Arabinogalactan oligomer / maltooligosaccharide transport system substrate-binding protein</fullName>
    </submittedName>
</protein>
<dbReference type="STRING" id="1643428.GCA_001442855_01806"/>
<keyword evidence="6" id="KW-1185">Reference proteome</keyword>
<dbReference type="AlphaFoldDB" id="A0A0S4N8T1"/>
<dbReference type="Proteomes" id="UP000320623">
    <property type="component" value="Unassembled WGS sequence"/>
</dbReference>
<dbReference type="SUPFAM" id="SSF53850">
    <property type="entry name" value="Periplasmic binding protein-like II"/>
    <property type="match status" value="1"/>
</dbReference>
<reference evidence="6" key="1">
    <citation type="submission" date="2015-11" db="EMBL/GenBank/DDBJ databases">
        <authorList>
            <person name="Varghese N."/>
        </authorList>
    </citation>
    <scope>NUCLEOTIDE SEQUENCE [LARGE SCALE GENOMIC DNA]</scope>
</reference>
<gene>
    <name evidence="5" type="ORF">JGI1_01843</name>
</gene>
<dbReference type="PROSITE" id="PS51257">
    <property type="entry name" value="PROKAR_LIPOPROTEIN"/>
    <property type="match status" value="1"/>
</dbReference>
<proteinExistence type="inferred from homology"/>